<proteinExistence type="predicted"/>
<organism evidence="1 2">
    <name type="scientific">Meganyctiphanes norvegica</name>
    <name type="common">Northern krill</name>
    <name type="synonym">Thysanopoda norvegica</name>
    <dbReference type="NCBI Taxonomy" id="48144"/>
    <lineage>
        <taxon>Eukaryota</taxon>
        <taxon>Metazoa</taxon>
        <taxon>Ecdysozoa</taxon>
        <taxon>Arthropoda</taxon>
        <taxon>Crustacea</taxon>
        <taxon>Multicrustacea</taxon>
        <taxon>Malacostraca</taxon>
        <taxon>Eumalacostraca</taxon>
        <taxon>Eucarida</taxon>
        <taxon>Euphausiacea</taxon>
        <taxon>Euphausiidae</taxon>
        <taxon>Meganyctiphanes</taxon>
    </lineage>
</organism>
<accession>A0AAV2R7Y8</accession>
<gene>
    <name evidence="1" type="ORF">MNOR_LOCUS21920</name>
</gene>
<dbReference type="AlphaFoldDB" id="A0AAV2R7Y8"/>
<sequence>MLQHLLTMGTGILRRDKRHFRSGKIMVIVSRVIFWGTPKHSPPVKGRERRQNLFKNCVFDILRPTIFLSPIFPIKNGFSWDTHRKQIYPKSGFNVHRKWSK</sequence>
<evidence type="ECO:0000313" key="2">
    <source>
        <dbReference type="Proteomes" id="UP001497623"/>
    </source>
</evidence>
<dbReference type="Proteomes" id="UP001497623">
    <property type="component" value="Unassembled WGS sequence"/>
</dbReference>
<evidence type="ECO:0000313" key="1">
    <source>
        <dbReference type="EMBL" id="CAL4120044.1"/>
    </source>
</evidence>
<keyword evidence="2" id="KW-1185">Reference proteome</keyword>
<dbReference type="EMBL" id="CAXKWB010018006">
    <property type="protein sequence ID" value="CAL4120044.1"/>
    <property type="molecule type" value="Genomic_DNA"/>
</dbReference>
<name>A0AAV2R7Y8_MEGNR</name>
<protein>
    <submittedName>
        <fullName evidence="1">Uncharacterized protein</fullName>
    </submittedName>
</protein>
<reference evidence="1 2" key="1">
    <citation type="submission" date="2024-05" db="EMBL/GenBank/DDBJ databases">
        <authorList>
            <person name="Wallberg A."/>
        </authorList>
    </citation>
    <scope>NUCLEOTIDE SEQUENCE [LARGE SCALE GENOMIC DNA]</scope>
</reference>
<comment type="caution">
    <text evidence="1">The sequence shown here is derived from an EMBL/GenBank/DDBJ whole genome shotgun (WGS) entry which is preliminary data.</text>
</comment>